<organism evidence="1 2">
    <name type="scientific">Jannaschia donghaensis</name>
    <dbReference type="NCBI Taxonomy" id="420998"/>
    <lineage>
        <taxon>Bacteria</taxon>
        <taxon>Pseudomonadati</taxon>
        <taxon>Pseudomonadota</taxon>
        <taxon>Alphaproteobacteria</taxon>
        <taxon>Rhodobacterales</taxon>
        <taxon>Roseobacteraceae</taxon>
        <taxon>Jannaschia</taxon>
    </lineage>
</organism>
<evidence type="ECO:0000313" key="1">
    <source>
        <dbReference type="EMBL" id="CTQ50913.1"/>
    </source>
</evidence>
<proteinExistence type="predicted"/>
<dbReference type="RefSeq" id="WP_187298154.1">
    <property type="nucleotide sequence ID" value="NZ_CXSU01000012.1"/>
</dbReference>
<reference evidence="1 2" key="1">
    <citation type="submission" date="2015-07" db="EMBL/GenBank/DDBJ databases">
        <authorList>
            <person name="Noorani M."/>
        </authorList>
    </citation>
    <scope>NUCLEOTIDE SEQUENCE [LARGE SCALE GENOMIC DNA]</scope>
    <source>
        <strain evidence="1 2">CECT 7802</strain>
    </source>
</reference>
<dbReference type="STRING" id="420998.JDO7802_02944"/>
<name>A0A0M6YN13_9RHOB</name>
<protein>
    <submittedName>
        <fullName evidence="1">Uncharacterized protein</fullName>
    </submittedName>
</protein>
<dbReference type="EMBL" id="CXSU01000012">
    <property type="protein sequence ID" value="CTQ50913.1"/>
    <property type="molecule type" value="Genomic_DNA"/>
</dbReference>
<keyword evidence="2" id="KW-1185">Reference proteome</keyword>
<sequence length="139" mass="15327">MFNLAKLSKGAVTLAVCMALTPAVFTAGPLIESRLFAVVSGTVVTGTRVDPRGMLFNVWFRKSRPCEFIGLAWYDGDVRLRIDFHPSLPVQPVPRTRPPGGQAAGPWLLRGVESLQGTRAVTLHRCHPLWLTISEFYGH</sequence>
<dbReference type="AlphaFoldDB" id="A0A0M6YN13"/>
<gene>
    <name evidence="1" type="ORF">JDO7802_02944</name>
</gene>
<accession>A0A0M6YN13</accession>
<evidence type="ECO:0000313" key="2">
    <source>
        <dbReference type="Proteomes" id="UP000049222"/>
    </source>
</evidence>
<dbReference type="Proteomes" id="UP000049222">
    <property type="component" value="Unassembled WGS sequence"/>
</dbReference>